<dbReference type="STRING" id="28234.SAMN04488588_1950"/>
<dbReference type="GO" id="GO:0016887">
    <property type="term" value="F:ATP hydrolysis activity"/>
    <property type="evidence" value="ECO:0007669"/>
    <property type="project" value="InterPro"/>
</dbReference>
<dbReference type="EMBL" id="SRME01000006">
    <property type="protein sequence ID" value="TGG87001.1"/>
    <property type="molecule type" value="Genomic_DNA"/>
</dbReference>
<dbReference type="PANTHER" id="PTHR42798:SF7">
    <property type="entry name" value="ALPHA-D-RIBOSE 1-METHYLPHOSPHONATE 5-TRIPHOSPHATE SYNTHASE SUBUNIT PHNL"/>
    <property type="match status" value="1"/>
</dbReference>
<dbReference type="InterPro" id="IPR003593">
    <property type="entry name" value="AAA+_ATPase"/>
</dbReference>
<dbReference type="GO" id="GO:0022857">
    <property type="term" value="F:transmembrane transporter activity"/>
    <property type="evidence" value="ECO:0007669"/>
    <property type="project" value="UniProtKB-ARBA"/>
</dbReference>
<dbReference type="Gene3D" id="3.40.50.300">
    <property type="entry name" value="P-loop containing nucleotide triphosphate hydrolases"/>
    <property type="match status" value="1"/>
</dbReference>
<dbReference type="Proteomes" id="UP000297288">
    <property type="component" value="Unassembled WGS sequence"/>
</dbReference>
<dbReference type="AlphaFoldDB" id="A0A1G6Q158"/>
<dbReference type="GO" id="GO:0098796">
    <property type="term" value="C:membrane protein complex"/>
    <property type="evidence" value="ECO:0007669"/>
    <property type="project" value="UniProtKB-ARBA"/>
</dbReference>
<keyword evidence="3" id="KW-0547">Nucleotide-binding</keyword>
<dbReference type="InterPro" id="IPR027417">
    <property type="entry name" value="P-loop_NTPase"/>
</dbReference>
<evidence type="ECO:0000313" key="9">
    <source>
        <dbReference type="Proteomes" id="UP000297288"/>
    </source>
</evidence>
<dbReference type="SMART" id="SM00382">
    <property type="entry name" value="AAA"/>
    <property type="match status" value="1"/>
</dbReference>
<reference evidence="6 8" key="1">
    <citation type="submission" date="2016-10" db="EMBL/GenBank/DDBJ databases">
        <authorList>
            <person name="de Groot N.N."/>
        </authorList>
    </citation>
    <scope>NUCLEOTIDE SEQUENCE [LARGE SCALE GENOMIC DNA]</scope>
    <source>
        <strain evidence="6 8">WG14</strain>
    </source>
</reference>
<dbReference type="EMBL" id="FMYV01000010">
    <property type="protein sequence ID" value="SDC86093.1"/>
    <property type="molecule type" value="Genomic_DNA"/>
</dbReference>
<evidence type="ECO:0000256" key="1">
    <source>
        <dbReference type="ARBA" id="ARBA00005417"/>
    </source>
</evidence>
<evidence type="ECO:0000256" key="4">
    <source>
        <dbReference type="ARBA" id="ARBA00022840"/>
    </source>
</evidence>
<dbReference type="OrthoDB" id="9810992at2"/>
<dbReference type="InterPro" id="IPR017911">
    <property type="entry name" value="MacB-like_ATP-bd"/>
</dbReference>
<evidence type="ECO:0000256" key="3">
    <source>
        <dbReference type="ARBA" id="ARBA00022741"/>
    </source>
</evidence>
<dbReference type="FunFam" id="3.40.50.300:FF:000032">
    <property type="entry name" value="Export ABC transporter ATP-binding protein"/>
    <property type="match status" value="1"/>
</dbReference>
<dbReference type="Pfam" id="PF00005">
    <property type="entry name" value="ABC_tran"/>
    <property type="match status" value="1"/>
</dbReference>
<dbReference type="PANTHER" id="PTHR42798">
    <property type="entry name" value="LIPOPROTEIN-RELEASING SYSTEM ATP-BINDING PROTEIN LOLD"/>
    <property type="match status" value="1"/>
</dbReference>
<evidence type="ECO:0000313" key="6">
    <source>
        <dbReference type="EMBL" id="SDC86093.1"/>
    </source>
</evidence>
<sequence>MIKVEDLSKIYTERAKEVRALDNVNVEMNEGEIISILGPSGSGKSTFLNCLSGIDRPTHGKIFIDDYEITNKSDNEVTEFRAKNMGFIFQFFNLIPVLNVIENVKLPMLINEQKEKLAEEKAKELLIKVGLEDKMNVDVSTLSGGEAQRVSIARALINEPKIVWADEPTGALDKKTGNEILELIKNLNETKGTSFIIVTHDPKVTKFSNSIYLMESGKLRKQ</sequence>
<dbReference type="Proteomes" id="UP000199322">
    <property type="component" value="Unassembled WGS sequence"/>
</dbReference>
<dbReference type="InterPro" id="IPR017871">
    <property type="entry name" value="ABC_transporter-like_CS"/>
</dbReference>
<comment type="similarity">
    <text evidence="1">Belongs to the ABC transporter superfamily.</text>
</comment>
<evidence type="ECO:0000313" key="8">
    <source>
        <dbReference type="Proteomes" id="UP000199322"/>
    </source>
</evidence>
<protein>
    <submittedName>
        <fullName evidence="7">ABC transporter ATP-binding protein</fullName>
    </submittedName>
    <submittedName>
        <fullName evidence="6">Putative ABC transport system ATP-binding protein</fullName>
    </submittedName>
</protein>
<dbReference type="PROSITE" id="PS00211">
    <property type="entry name" value="ABC_TRANSPORTER_1"/>
    <property type="match status" value="1"/>
</dbReference>
<evidence type="ECO:0000259" key="5">
    <source>
        <dbReference type="PROSITE" id="PS50893"/>
    </source>
</evidence>
<accession>A0A1G6Q158</accession>
<dbReference type="SUPFAM" id="SSF52540">
    <property type="entry name" value="P-loop containing nucleoside triphosphate hydrolases"/>
    <property type="match status" value="1"/>
</dbReference>
<keyword evidence="8" id="KW-1185">Reference proteome</keyword>
<keyword evidence="2" id="KW-0813">Transport</keyword>
<dbReference type="InterPro" id="IPR003439">
    <property type="entry name" value="ABC_transporter-like_ATP-bd"/>
</dbReference>
<name>A0A1G6Q158_9BACT</name>
<keyword evidence="4 6" id="KW-0067">ATP-binding</keyword>
<feature type="domain" description="ABC transporter" evidence="5">
    <location>
        <begin position="2"/>
        <end position="222"/>
    </location>
</feature>
<dbReference type="CDD" id="cd03255">
    <property type="entry name" value="ABC_MJ0796_LolCDE_FtsE"/>
    <property type="match status" value="1"/>
</dbReference>
<evidence type="ECO:0000256" key="2">
    <source>
        <dbReference type="ARBA" id="ARBA00022448"/>
    </source>
</evidence>
<gene>
    <name evidence="7" type="ORF">E4650_09105</name>
    <name evidence="6" type="ORF">SAMN04488588_1950</name>
</gene>
<reference evidence="7 9" key="2">
    <citation type="submission" date="2019-04" db="EMBL/GenBank/DDBJ databases">
        <title>Draft genome sequence data and analysis of a Fermenting Bacterium, Geotoga petraea strain HO-Geo1, isolated from heavy-oil petroleum reservoir in Russia.</title>
        <authorList>
            <person name="Grouzdev D.S."/>
            <person name="Semenova E.M."/>
            <person name="Sokolova D.S."/>
            <person name="Tourova T.P."/>
            <person name="Poltaraus A.B."/>
            <person name="Nazina T.N."/>
        </authorList>
    </citation>
    <scope>NUCLEOTIDE SEQUENCE [LARGE SCALE GENOMIC DNA]</scope>
    <source>
        <strain evidence="7 9">HO-Geo1</strain>
    </source>
</reference>
<proteinExistence type="inferred from homology"/>
<dbReference type="GO" id="GO:0005524">
    <property type="term" value="F:ATP binding"/>
    <property type="evidence" value="ECO:0007669"/>
    <property type="project" value="UniProtKB-KW"/>
</dbReference>
<organism evidence="6 8">
    <name type="scientific">Geotoga petraea</name>
    <dbReference type="NCBI Taxonomy" id="28234"/>
    <lineage>
        <taxon>Bacteria</taxon>
        <taxon>Thermotogati</taxon>
        <taxon>Thermotogota</taxon>
        <taxon>Thermotogae</taxon>
        <taxon>Petrotogales</taxon>
        <taxon>Petrotogaceae</taxon>
        <taxon>Geotoga</taxon>
    </lineage>
</organism>
<dbReference type="RefSeq" id="WP_091405395.1">
    <property type="nucleotide sequence ID" value="NZ_FMYV01000010.1"/>
</dbReference>
<dbReference type="PROSITE" id="PS50893">
    <property type="entry name" value="ABC_TRANSPORTER_2"/>
    <property type="match status" value="1"/>
</dbReference>
<evidence type="ECO:0000313" key="7">
    <source>
        <dbReference type="EMBL" id="TGG87001.1"/>
    </source>
</evidence>